<name>A0A9D1R7I7_9FIRM</name>
<dbReference type="PANTHER" id="PTHR43000">
    <property type="entry name" value="DTDP-D-GLUCOSE 4,6-DEHYDRATASE-RELATED"/>
    <property type="match status" value="1"/>
</dbReference>
<sequence length="726" mass="82060">MNVLLIGGAGGLMNHLILKMKKEGHRVYLLTGSRLEETSYQKVFEKYNFSYESASLPEIFESIQPDLTIFAGACDTNFTWKKEETEAVRYMAALTNILMGYVSRGSGRFVYISSDEVYGGDYPEDITEQAPPSSQRTKGMILAQGEEMCESCQKSTGRDILILRLDHLYVIPRNRREIRDICSRMCLEALEQGHILVPENDSFSLLYVTDAVELIYRAAVSREHKRVLYNISSQTEISRMELAGMIQRAMGEDGTAVIPKEGEKRRAVLSQALYESEFGSSFFCEVSVIVEKTAAQMKKNSYLFLTEAQRKPPLLERMKEKGGSLLKTLLPFVENLIAFIPFFMLNNRAVGSGYFSSLDFYLLYVLLFAIVYGQQQAMLSAVLAVAGYCFRQMYDRSGFDVLIDTNTYAWIAQLFILGLTVGYMRDQILRLKEESEQEKDFLTLQLTDIQDINSSNVRVKDALETQIVNQSDSVGKIYSITSALEHYSPEEVLFYAAEMLGRLLKSRDVAIYTVSNKVYARLFSATSKKARMLGYSIQYTKMGELYETLAAGKVFINRKMDERYPLMASAICENDEMQMILMVWDIPWERMTLGQANQLVVISALIQNAVLRAGRYLAALEHQRYVDGTPLLGTDAFTALVQAYVKAQKRGLTECTLLKIESGVKDQKETALLIAGSLRQSDYVGTMPDGSLYVLLSNTNRENAQFVIKRFEELGLRLCIAEEAEA</sequence>
<evidence type="ECO:0000256" key="2">
    <source>
        <dbReference type="SAM" id="Phobius"/>
    </source>
</evidence>
<feature type="transmembrane region" description="Helical" evidence="2">
    <location>
        <begin position="406"/>
        <end position="424"/>
    </location>
</feature>
<keyword evidence="2" id="KW-0472">Membrane</keyword>
<dbReference type="Proteomes" id="UP000824265">
    <property type="component" value="Unassembled WGS sequence"/>
</dbReference>
<feature type="transmembrane region" description="Helical" evidence="2">
    <location>
        <begin position="351"/>
        <end position="370"/>
    </location>
</feature>
<keyword evidence="2" id="KW-1133">Transmembrane helix</keyword>
<dbReference type="Pfam" id="PF01370">
    <property type="entry name" value="Epimerase"/>
    <property type="match status" value="1"/>
</dbReference>
<dbReference type="AlphaFoldDB" id="A0A9D1R7I7"/>
<dbReference type="Gene3D" id="3.40.50.720">
    <property type="entry name" value="NAD(P)-binding Rossmann-like Domain"/>
    <property type="match status" value="1"/>
</dbReference>
<reference evidence="4" key="2">
    <citation type="submission" date="2021-04" db="EMBL/GenBank/DDBJ databases">
        <authorList>
            <person name="Gilroy R."/>
        </authorList>
    </citation>
    <scope>NUCLEOTIDE SEQUENCE</scope>
    <source>
        <strain evidence="4">CHK195-6426</strain>
    </source>
</reference>
<gene>
    <name evidence="4" type="ORF">H9742_13450</name>
</gene>
<dbReference type="InterPro" id="IPR036291">
    <property type="entry name" value="NAD(P)-bd_dom_sf"/>
</dbReference>
<keyword evidence="2" id="KW-0812">Transmembrane</keyword>
<accession>A0A9D1R7I7</accession>
<reference evidence="4" key="1">
    <citation type="journal article" date="2021" name="PeerJ">
        <title>Extensive microbial diversity within the chicken gut microbiome revealed by metagenomics and culture.</title>
        <authorList>
            <person name="Gilroy R."/>
            <person name="Ravi A."/>
            <person name="Getino M."/>
            <person name="Pursley I."/>
            <person name="Horton D.L."/>
            <person name="Alikhan N.F."/>
            <person name="Baker D."/>
            <person name="Gharbi K."/>
            <person name="Hall N."/>
            <person name="Watson M."/>
            <person name="Adriaenssens E.M."/>
            <person name="Foster-Nyarko E."/>
            <person name="Jarju S."/>
            <person name="Secka A."/>
            <person name="Antonio M."/>
            <person name="Oren A."/>
            <person name="Chaudhuri R.R."/>
            <person name="La Ragione R."/>
            <person name="Hildebrand F."/>
            <person name="Pallen M.J."/>
        </authorList>
    </citation>
    <scope>NUCLEOTIDE SEQUENCE</scope>
    <source>
        <strain evidence="4">CHK195-6426</strain>
    </source>
</reference>
<organism evidence="4 5">
    <name type="scientific">Candidatus Acetatifactor stercoripullorum</name>
    <dbReference type="NCBI Taxonomy" id="2838414"/>
    <lineage>
        <taxon>Bacteria</taxon>
        <taxon>Bacillati</taxon>
        <taxon>Bacillota</taxon>
        <taxon>Clostridia</taxon>
        <taxon>Lachnospirales</taxon>
        <taxon>Lachnospiraceae</taxon>
        <taxon>Acetatifactor</taxon>
    </lineage>
</organism>
<comment type="caution">
    <text evidence="4">The sequence shown here is derived from an EMBL/GenBank/DDBJ whole genome shotgun (WGS) entry which is preliminary data.</text>
</comment>
<evidence type="ECO:0000256" key="1">
    <source>
        <dbReference type="ARBA" id="ARBA00007637"/>
    </source>
</evidence>
<dbReference type="InterPro" id="IPR001509">
    <property type="entry name" value="Epimerase_deHydtase"/>
</dbReference>
<protein>
    <submittedName>
        <fullName evidence="4">NAD(P)-dependent oxidoreductase</fullName>
    </submittedName>
</protein>
<evidence type="ECO:0000259" key="3">
    <source>
        <dbReference type="Pfam" id="PF01370"/>
    </source>
</evidence>
<dbReference type="EMBL" id="DXGH01000073">
    <property type="protein sequence ID" value="HIW82502.1"/>
    <property type="molecule type" value="Genomic_DNA"/>
</dbReference>
<proteinExistence type="inferred from homology"/>
<evidence type="ECO:0000313" key="5">
    <source>
        <dbReference type="Proteomes" id="UP000824265"/>
    </source>
</evidence>
<comment type="similarity">
    <text evidence="1">Belongs to the NAD(P)-dependent epimerase/dehydratase family.</text>
</comment>
<dbReference type="SUPFAM" id="SSF51735">
    <property type="entry name" value="NAD(P)-binding Rossmann-fold domains"/>
    <property type="match status" value="1"/>
</dbReference>
<feature type="domain" description="NAD-dependent epimerase/dehydratase" evidence="3">
    <location>
        <begin position="3"/>
        <end position="231"/>
    </location>
</feature>
<evidence type="ECO:0000313" key="4">
    <source>
        <dbReference type="EMBL" id="HIW82502.1"/>
    </source>
</evidence>